<evidence type="ECO:0000259" key="8">
    <source>
        <dbReference type="Pfam" id="PF12698"/>
    </source>
</evidence>
<dbReference type="EMBL" id="JBBMEK010000375">
    <property type="protein sequence ID" value="MEQ2366827.1"/>
    <property type="molecule type" value="Genomic_DNA"/>
</dbReference>
<proteinExistence type="predicted"/>
<accession>A0ABV1BA11</accession>
<evidence type="ECO:0000313" key="10">
    <source>
        <dbReference type="Proteomes" id="UP001469749"/>
    </source>
</evidence>
<feature type="non-terminal residue" evidence="9">
    <location>
        <position position="342"/>
    </location>
</feature>
<dbReference type="InterPro" id="IPR013525">
    <property type="entry name" value="ABC2_TM"/>
</dbReference>
<keyword evidence="6" id="KW-0175">Coiled coil</keyword>
<evidence type="ECO:0000313" key="9">
    <source>
        <dbReference type="EMBL" id="MEQ2366827.1"/>
    </source>
</evidence>
<feature type="transmembrane region" description="Helical" evidence="7">
    <location>
        <begin position="119"/>
        <end position="139"/>
    </location>
</feature>
<dbReference type="RefSeq" id="WP_349086432.1">
    <property type="nucleotide sequence ID" value="NZ_JBBMEK010000375.1"/>
</dbReference>
<dbReference type="Pfam" id="PF12698">
    <property type="entry name" value="ABC2_membrane_3"/>
    <property type="match status" value="1"/>
</dbReference>
<feature type="transmembrane region" description="Helical" evidence="7">
    <location>
        <begin position="40"/>
        <end position="62"/>
    </location>
</feature>
<feature type="transmembrane region" description="Helical" evidence="7">
    <location>
        <begin position="206"/>
        <end position="225"/>
    </location>
</feature>
<evidence type="ECO:0000256" key="3">
    <source>
        <dbReference type="ARBA" id="ARBA00022692"/>
    </source>
</evidence>
<keyword evidence="2" id="KW-1003">Cell membrane</keyword>
<feature type="domain" description="ABC-2 type transporter transmembrane" evidence="8">
    <location>
        <begin position="68"/>
        <end position="251"/>
    </location>
</feature>
<dbReference type="PANTHER" id="PTHR30294:SF29">
    <property type="entry name" value="MULTIDRUG ABC TRANSPORTER PERMEASE YBHS-RELATED"/>
    <property type="match status" value="1"/>
</dbReference>
<feature type="transmembrane region" description="Helical" evidence="7">
    <location>
        <begin position="280"/>
        <end position="302"/>
    </location>
</feature>
<feature type="transmembrane region" description="Helical" evidence="7">
    <location>
        <begin position="68"/>
        <end position="93"/>
    </location>
</feature>
<keyword evidence="3 7" id="KW-0812">Transmembrane</keyword>
<protein>
    <submittedName>
        <fullName evidence="9">ABC transporter permease</fullName>
    </submittedName>
</protein>
<sequence length="342" mass="38013">MKNMKSTREKLTRQMKKTERRQQNMTAIYKKELRSYFTSMTGYICMAFMLVVIGIYFAVINLSSGYPYFGYTLSCVIVLFLLMTPVLTMRILAEEKNRKTDQLLLTAPVSLWKIVIGKYLAMVTVFGLALLITCFYPLILSRFGTVSLPMAYTAILGYFLYGAACIAIGLFISSVTESQVIAALLTFFVLLVFYITGVITNALPSTAVASFVIWIFVILFAAWLVYNLTSNIKIAVAAAIIAEAVNVIIFFAKSEWMAGSVAKVLGAFNMTSFFSNFGSGVFDITGIVYYLSIIGFCIFLTIQSIQRKRWGGDALMTAVVLAIVVVINLVVGQIPVKYTQFD</sequence>
<evidence type="ECO:0000256" key="4">
    <source>
        <dbReference type="ARBA" id="ARBA00022989"/>
    </source>
</evidence>
<feature type="transmembrane region" description="Helical" evidence="7">
    <location>
        <begin position="232"/>
        <end position="252"/>
    </location>
</feature>
<keyword evidence="5 7" id="KW-0472">Membrane</keyword>
<reference evidence="9 10" key="1">
    <citation type="submission" date="2024-03" db="EMBL/GenBank/DDBJ databases">
        <title>Human intestinal bacterial collection.</title>
        <authorList>
            <person name="Pauvert C."/>
            <person name="Hitch T.C.A."/>
            <person name="Clavel T."/>
        </authorList>
    </citation>
    <scope>NUCLEOTIDE SEQUENCE [LARGE SCALE GENOMIC DNA]</scope>
    <source>
        <strain evidence="9 10">CLA-AA-H190</strain>
    </source>
</reference>
<evidence type="ECO:0000256" key="5">
    <source>
        <dbReference type="ARBA" id="ARBA00023136"/>
    </source>
</evidence>
<feature type="transmembrane region" description="Helical" evidence="7">
    <location>
        <begin position="314"/>
        <end position="336"/>
    </location>
</feature>
<feature type="transmembrane region" description="Helical" evidence="7">
    <location>
        <begin position="180"/>
        <end position="200"/>
    </location>
</feature>
<evidence type="ECO:0000256" key="7">
    <source>
        <dbReference type="SAM" id="Phobius"/>
    </source>
</evidence>
<comment type="subcellular location">
    <subcellularLocation>
        <location evidence="1">Cell membrane</location>
        <topology evidence="1">Multi-pass membrane protein</topology>
    </subcellularLocation>
</comment>
<evidence type="ECO:0000256" key="2">
    <source>
        <dbReference type="ARBA" id="ARBA00022475"/>
    </source>
</evidence>
<dbReference type="PANTHER" id="PTHR30294">
    <property type="entry name" value="MEMBRANE COMPONENT OF ABC TRANSPORTER YHHJ-RELATED"/>
    <property type="match status" value="1"/>
</dbReference>
<evidence type="ECO:0000256" key="6">
    <source>
        <dbReference type="SAM" id="Coils"/>
    </source>
</evidence>
<keyword evidence="10" id="KW-1185">Reference proteome</keyword>
<dbReference type="Proteomes" id="UP001469749">
    <property type="component" value="Unassembled WGS sequence"/>
</dbReference>
<gene>
    <name evidence="9" type="ORF">WMO25_17305</name>
</gene>
<name>A0ABV1BA11_9FIRM</name>
<feature type="coiled-coil region" evidence="6">
    <location>
        <begin position="1"/>
        <end position="28"/>
    </location>
</feature>
<dbReference type="InterPro" id="IPR051449">
    <property type="entry name" value="ABC-2_transporter_component"/>
</dbReference>
<evidence type="ECO:0000256" key="1">
    <source>
        <dbReference type="ARBA" id="ARBA00004651"/>
    </source>
</evidence>
<feature type="transmembrane region" description="Helical" evidence="7">
    <location>
        <begin position="151"/>
        <end position="173"/>
    </location>
</feature>
<comment type="caution">
    <text evidence="9">The sequence shown here is derived from an EMBL/GenBank/DDBJ whole genome shotgun (WGS) entry which is preliminary data.</text>
</comment>
<keyword evidence="4 7" id="KW-1133">Transmembrane helix</keyword>
<organism evidence="9 10">
    <name type="scientific">Coprococcus intestinihominis</name>
    <dbReference type="NCBI Taxonomy" id="3133154"/>
    <lineage>
        <taxon>Bacteria</taxon>
        <taxon>Bacillati</taxon>
        <taxon>Bacillota</taxon>
        <taxon>Clostridia</taxon>
        <taxon>Lachnospirales</taxon>
        <taxon>Lachnospiraceae</taxon>
        <taxon>Coprococcus</taxon>
    </lineage>
</organism>